<evidence type="ECO:0000256" key="3">
    <source>
        <dbReference type="ARBA" id="ARBA00010617"/>
    </source>
</evidence>
<evidence type="ECO:0000256" key="4">
    <source>
        <dbReference type="ARBA" id="ARBA00022617"/>
    </source>
</evidence>
<evidence type="ECO:0000313" key="13">
    <source>
        <dbReference type="EMBL" id="CAI9267301.1"/>
    </source>
</evidence>
<proteinExistence type="inferred from homology"/>
<feature type="binding site" description="axial binding residue" evidence="12">
    <location>
        <position position="453"/>
    </location>
    <ligand>
        <name>heme</name>
        <dbReference type="ChEBI" id="CHEBI:30413"/>
    </ligand>
    <ligandPart>
        <name>Fe</name>
        <dbReference type="ChEBI" id="CHEBI:18248"/>
    </ligandPart>
</feature>
<evidence type="ECO:0000256" key="5">
    <source>
        <dbReference type="ARBA" id="ARBA00022692"/>
    </source>
</evidence>
<dbReference type="GO" id="GO:0016705">
    <property type="term" value="F:oxidoreductase activity, acting on paired donors, with incorporation or reduction of molecular oxygen"/>
    <property type="evidence" value="ECO:0007669"/>
    <property type="project" value="InterPro"/>
</dbReference>
<dbReference type="PRINTS" id="PR00385">
    <property type="entry name" value="P450"/>
</dbReference>
<evidence type="ECO:0000313" key="14">
    <source>
        <dbReference type="Proteomes" id="UP001177003"/>
    </source>
</evidence>
<keyword evidence="8" id="KW-0560">Oxidoreductase</keyword>
<dbReference type="GO" id="GO:0020037">
    <property type="term" value="F:heme binding"/>
    <property type="evidence" value="ECO:0007669"/>
    <property type="project" value="InterPro"/>
</dbReference>
<comment type="similarity">
    <text evidence="3">Belongs to the cytochrome P450 family.</text>
</comment>
<name>A0AA35YC64_LACSI</name>
<keyword evidence="14" id="KW-1185">Reference proteome</keyword>
<dbReference type="InterPro" id="IPR036396">
    <property type="entry name" value="Cyt_P450_sf"/>
</dbReference>
<evidence type="ECO:0000256" key="2">
    <source>
        <dbReference type="ARBA" id="ARBA00004167"/>
    </source>
</evidence>
<evidence type="ECO:0000256" key="1">
    <source>
        <dbReference type="ARBA" id="ARBA00001971"/>
    </source>
</evidence>
<dbReference type="PANTHER" id="PTHR24296">
    <property type="entry name" value="CYTOCHROME P450"/>
    <property type="match status" value="1"/>
</dbReference>
<comment type="cofactor">
    <cofactor evidence="1 12">
        <name>heme</name>
        <dbReference type="ChEBI" id="CHEBI:30413"/>
    </cofactor>
</comment>
<organism evidence="13 14">
    <name type="scientific">Lactuca saligna</name>
    <name type="common">Willowleaf lettuce</name>
    <dbReference type="NCBI Taxonomy" id="75948"/>
    <lineage>
        <taxon>Eukaryota</taxon>
        <taxon>Viridiplantae</taxon>
        <taxon>Streptophyta</taxon>
        <taxon>Embryophyta</taxon>
        <taxon>Tracheophyta</taxon>
        <taxon>Spermatophyta</taxon>
        <taxon>Magnoliopsida</taxon>
        <taxon>eudicotyledons</taxon>
        <taxon>Gunneridae</taxon>
        <taxon>Pentapetalae</taxon>
        <taxon>asterids</taxon>
        <taxon>campanulids</taxon>
        <taxon>Asterales</taxon>
        <taxon>Asteraceae</taxon>
        <taxon>Cichorioideae</taxon>
        <taxon>Cichorieae</taxon>
        <taxon>Lactucinae</taxon>
        <taxon>Lactuca</taxon>
    </lineage>
</organism>
<sequence length="511" mass="58055">MFTLSLLQFFTLLFILLYLFSLLRILVASATSSSSSSSNGHKSYPLIGSLISFHQNSHRLIHWFTHLLSVSPSQTIVLNRLGWKNKMIITANPANVEYILRSNFENYPKGKPFTDILGDFLGMGIFNVDGELWSTQRKLASHEFSTKSLREFIISVLEEEITTRLIPLLESSIENDGVLDMQDVLKRLAFDTICKISLGWDPCCLDYTRPVPALVTAFDVAAGASAIRGTAPATWVWKAKRLFNVGSERRLKESVGVVHSSVTEIIRERRKQMAGSESRRDLLSRFISAGHGDELVRDMVISFMMAGRDTTSSAMTWLLWLLTWHPTVKKNILDEVATIVNDRDQSNKSQSLNFEDLKKMDYLKACLCESMRLYPPVLWDSKHAGDDDVLPDGTPVHKGNRVMYFPYGMGRMKSLWGKDCLSFKPDRWFTEPGVLKMETPYKFPVFQGGPRICLGKEMAFMQMKYVVASVLKRFELIPVCLEKPVLLPMLTAHMDGGFKVRVHRRSDFDLL</sequence>
<keyword evidence="10" id="KW-0503">Monooxygenase</keyword>
<keyword evidence="5" id="KW-0812">Transmembrane</keyword>
<gene>
    <name evidence="13" type="ORF">LSALG_LOCUS7794</name>
</gene>
<evidence type="ECO:0000256" key="9">
    <source>
        <dbReference type="ARBA" id="ARBA00023004"/>
    </source>
</evidence>
<dbReference type="EMBL" id="OX465077">
    <property type="protein sequence ID" value="CAI9267301.1"/>
    <property type="molecule type" value="Genomic_DNA"/>
</dbReference>
<protein>
    <recommendedName>
        <fullName evidence="15">Cytochrome P450</fullName>
    </recommendedName>
</protein>
<reference evidence="13" key="1">
    <citation type="submission" date="2023-04" db="EMBL/GenBank/DDBJ databases">
        <authorList>
            <person name="Vijverberg K."/>
            <person name="Xiong W."/>
            <person name="Schranz E."/>
        </authorList>
    </citation>
    <scope>NUCLEOTIDE SEQUENCE</scope>
</reference>
<dbReference type="InterPro" id="IPR001128">
    <property type="entry name" value="Cyt_P450"/>
</dbReference>
<evidence type="ECO:0000256" key="11">
    <source>
        <dbReference type="ARBA" id="ARBA00023136"/>
    </source>
</evidence>
<evidence type="ECO:0000256" key="12">
    <source>
        <dbReference type="PIRSR" id="PIRSR602401-1"/>
    </source>
</evidence>
<evidence type="ECO:0000256" key="10">
    <source>
        <dbReference type="ARBA" id="ARBA00023033"/>
    </source>
</evidence>
<dbReference type="GO" id="GO:0016020">
    <property type="term" value="C:membrane"/>
    <property type="evidence" value="ECO:0007669"/>
    <property type="project" value="UniProtKB-SubCell"/>
</dbReference>
<evidence type="ECO:0000256" key="6">
    <source>
        <dbReference type="ARBA" id="ARBA00022723"/>
    </source>
</evidence>
<evidence type="ECO:0008006" key="15">
    <source>
        <dbReference type="Google" id="ProtNLM"/>
    </source>
</evidence>
<dbReference type="CDD" id="cd11064">
    <property type="entry name" value="CYP86A"/>
    <property type="match status" value="1"/>
</dbReference>
<keyword evidence="6 12" id="KW-0479">Metal-binding</keyword>
<evidence type="ECO:0000256" key="7">
    <source>
        <dbReference type="ARBA" id="ARBA00022989"/>
    </source>
</evidence>
<keyword evidence="11" id="KW-0472">Membrane</keyword>
<dbReference type="FunFam" id="1.10.630.10:FF:000044">
    <property type="entry name" value="Cytochrome P450"/>
    <property type="match status" value="1"/>
</dbReference>
<keyword evidence="7" id="KW-1133">Transmembrane helix</keyword>
<dbReference type="SUPFAM" id="SSF48264">
    <property type="entry name" value="Cytochrome P450"/>
    <property type="match status" value="1"/>
</dbReference>
<keyword evidence="4 12" id="KW-0349">Heme</keyword>
<dbReference type="PRINTS" id="PR00463">
    <property type="entry name" value="EP450I"/>
</dbReference>
<keyword evidence="9 12" id="KW-0408">Iron</keyword>
<evidence type="ECO:0000256" key="8">
    <source>
        <dbReference type="ARBA" id="ARBA00023002"/>
    </source>
</evidence>
<dbReference type="Proteomes" id="UP001177003">
    <property type="component" value="Chromosome 1"/>
</dbReference>
<dbReference type="AlphaFoldDB" id="A0AA35YC64"/>
<dbReference type="Gene3D" id="1.10.630.10">
    <property type="entry name" value="Cytochrome P450"/>
    <property type="match status" value="1"/>
</dbReference>
<dbReference type="GO" id="GO:0004497">
    <property type="term" value="F:monooxygenase activity"/>
    <property type="evidence" value="ECO:0007669"/>
    <property type="project" value="UniProtKB-KW"/>
</dbReference>
<comment type="subcellular location">
    <subcellularLocation>
        <location evidence="2">Membrane</location>
        <topology evidence="2">Single-pass membrane protein</topology>
    </subcellularLocation>
</comment>
<dbReference type="InterPro" id="IPR002401">
    <property type="entry name" value="Cyt_P450_E_grp-I"/>
</dbReference>
<accession>A0AA35YC64</accession>
<dbReference type="GO" id="GO:0005506">
    <property type="term" value="F:iron ion binding"/>
    <property type="evidence" value="ECO:0007669"/>
    <property type="project" value="InterPro"/>
</dbReference>
<dbReference type="Pfam" id="PF00067">
    <property type="entry name" value="p450"/>
    <property type="match status" value="1"/>
</dbReference>